<organism evidence="2">
    <name type="scientific">marine sediment metagenome</name>
    <dbReference type="NCBI Taxonomy" id="412755"/>
    <lineage>
        <taxon>unclassified sequences</taxon>
        <taxon>metagenomes</taxon>
        <taxon>ecological metagenomes</taxon>
    </lineage>
</organism>
<name>A0A0F9CTZ6_9ZZZZ</name>
<keyword evidence="1" id="KW-1133">Transmembrane helix</keyword>
<proteinExistence type="predicted"/>
<dbReference type="EMBL" id="LAZR01044961">
    <property type="protein sequence ID" value="KKL01664.1"/>
    <property type="molecule type" value="Genomic_DNA"/>
</dbReference>
<dbReference type="AlphaFoldDB" id="A0A0F9CTZ6"/>
<accession>A0A0F9CTZ6</accession>
<keyword evidence="1" id="KW-0472">Membrane</keyword>
<evidence type="ECO:0000313" key="2">
    <source>
        <dbReference type="EMBL" id="KKL01664.1"/>
    </source>
</evidence>
<keyword evidence="1" id="KW-0812">Transmembrane</keyword>
<sequence length="69" mass="7638">MKATKDFADVIRQWMADDPELAEGVEREMHTIGKDLWGAGFRTGFAAGCVITTIITLIGLVWLSWRAAV</sequence>
<feature type="transmembrane region" description="Helical" evidence="1">
    <location>
        <begin position="45"/>
        <end position="65"/>
    </location>
</feature>
<evidence type="ECO:0000256" key="1">
    <source>
        <dbReference type="SAM" id="Phobius"/>
    </source>
</evidence>
<reference evidence="2" key="1">
    <citation type="journal article" date="2015" name="Nature">
        <title>Complex archaea that bridge the gap between prokaryotes and eukaryotes.</title>
        <authorList>
            <person name="Spang A."/>
            <person name="Saw J.H."/>
            <person name="Jorgensen S.L."/>
            <person name="Zaremba-Niedzwiedzka K."/>
            <person name="Martijn J."/>
            <person name="Lind A.E."/>
            <person name="van Eijk R."/>
            <person name="Schleper C."/>
            <person name="Guy L."/>
            <person name="Ettema T.J."/>
        </authorList>
    </citation>
    <scope>NUCLEOTIDE SEQUENCE</scope>
</reference>
<gene>
    <name evidence="2" type="ORF">LCGC14_2626860</name>
</gene>
<comment type="caution">
    <text evidence="2">The sequence shown here is derived from an EMBL/GenBank/DDBJ whole genome shotgun (WGS) entry which is preliminary data.</text>
</comment>
<protein>
    <submittedName>
        <fullName evidence="2">Uncharacterized protein</fullName>
    </submittedName>
</protein>